<evidence type="ECO:0000313" key="8">
    <source>
        <dbReference type="Proteomes" id="UP001210925"/>
    </source>
</evidence>
<feature type="transmembrane region" description="Helical" evidence="5">
    <location>
        <begin position="381"/>
        <end position="405"/>
    </location>
</feature>
<dbReference type="CDD" id="cd17364">
    <property type="entry name" value="MFS_PhT"/>
    <property type="match status" value="1"/>
</dbReference>
<dbReference type="Proteomes" id="UP001210925">
    <property type="component" value="Unassembled WGS sequence"/>
</dbReference>
<evidence type="ECO:0000256" key="4">
    <source>
        <dbReference type="ARBA" id="ARBA00023136"/>
    </source>
</evidence>
<keyword evidence="4 5" id="KW-0472">Membrane</keyword>
<name>A0AAD5Y7E2_9FUNG</name>
<evidence type="ECO:0000259" key="6">
    <source>
        <dbReference type="PROSITE" id="PS50850"/>
    </source>
</evidence>
<feature type="transmembrane region" description="Helical" evidence="5">
    <location>
        <begin position="322"/>
        <end position="345"/>
    </location>
</feature>
<dbReference type="InterPro" id="IPR020846">
    <property type="entry name" value="MFS_dom"/>
</dbReference>
<dbReference type="InterPro" id="IPR005828">
    <property type="entry name" value="MFS_sugar_transport-like"/>
</dbReference>
<protein>
    <submittedName>
        <fullName evidence="7">Phosphate transporter</fullName>
    </submittedName>
</protein>
<feature type="transmembrane region" description="Helical" evidence="5">
    <location>
        <begin position="177"/>
        <end position="204"/>
    </location>
</feature>
<comment type="caution">
    <text evidence="7">The sequence shown here is derived from an EMBL/GenBank/DDBJ whole genome shotgun (WGS) entry which is preliminary data.</text>
</comment>
<dbReference type="PROSITE" id="PS50850">
    <property type="entry name" value="MFS"/>
    <property type="match status" value="1"/>
</dbReference>
<feature type="transmembrane region" description="Helical" evidence="5">
    <location>
        <begin position="417"/>
        <end position="440"/>
    </location>
</feature>
<evidence type="ECO:0000313" key="7">
    <source>
        <dbReference type="EMBL" id="KAJ3255730.1"/>
    </source>
</evidence>
<feature type="transmembrane region" description="Helical" evidence="5">
    <location>
        <begin position="352"/>
        <end position="375"/>
    </location>
</feature>
<dbReference type="SUPFAM" id="SSF103473">
    <property type="entry name" value="MFS general substrate transporter"/>
    <property type="match status" value="1"/>
</dbReference>
<dbReference type="GO" id="GO:0022857">
    <property type="term" value="F:transmembrane transporter activity"/>
    <property type="evidence" value="ECO:0007669"/>
    <property type="project" value="InterPro"/>
</dbReference>
<accession>A0AAD5Y7E2</accession>
<gene>
    <name evidence="7" type="primary">PT3_4</name>
    <name evidence="7" type="ORF">HK103_006097</name>
</gene>
<evidence type="ECO:0000256" key="5">
    <source>
        <dbReference type="SAM" id="Phobius"/>
    </source>
</evidence>
<dbReference type="InterPro" id="IPR036259">
    <property type="entry name" value="MFS_trans_sf"/>
</dbReference>
<feature type="transmembrane region" description="Helical" evidence="5">
    <location>
        <begin position="216"/>
        <end position="237"/>
    </location>
</feature>
<keyword evidence="8" id="KW-1185">Reference proteome</keyword>
<dbReference type="Gene3D" id="1.20.1250.20">
    <property type="entry name" value="MFS general substrate transporter like domains"/>
    <property type="match status" value="1"/>
</dbReference>
<evidence type="ECO:0000256" key="1">
    <source>
        <dbReference type="ARBA" id="ARBA00004141"/>
    </source>
</evidence>
<keyword evidence="2 5" id="KW-0812">Transmembrane</keyword>
<organism evidence="7 8">
    <name type="scientific">Boothiomyces macroporosus</name>
    <dbReference type="NCBI Taxonomy" id="261099"/>
    <lineage>
        <taxon>Eukaryota</taxon>
        <taxon>Fungi</taxon>
        <taxon>Fungi incertae sedis</taxon>
        <taxon>Chytridiomycota</taxon>
        <taxon>Chytridiomycota incertae sedis</taxon>
        <taxon>Chytridiomycetes</taxon>
        <taxon>Rhizophydiales</taxon>
        <taxon>Terramycetaceae</taxon>
        <taxon>Boothiomyces</taxon>
    </lineage>
</organism>
<dbReference type="PANTHER" id="PTHR24064">
    <property type="entry name" value="SOLUTE CARRIER FAMILY 22 MEMBER"/>
    <property type="match status" value="1"/>
</dbReference>
<feature type="transmembrane region" description="Helical" evidence="5">
    <location>
        <begin position="446"/>
        <end position="465"/>
    </location>
</feature>
<evidence type="ECO:0000256" key="2">
    <source>
        <dbReference type="ARBA" id="ARBA00022692"/>
    </source>
</evidence>
<feature type="transmembrane region" description="Helical" evidence="5">
    <location>
        <begin position="34"/>
        <end position="59"/>
    </location>
</feature>
<dbReference type="AlphaFoldDB" id="A0AAD5Y7E2"/>
<proteinExistence type="predicted"/>
<comment type="subcellular location">
    <subcellularLocation>
        <location evidence="1">Membrane</location>
        <topology evidence="1">Multi-pass membrane protein</topology>
    </subcellularLocation>
</comment>
<feature type="domain" description="Major facilitator superfamily (MFS) profile" evidence="6">
    <location>
        <begin position="33"/>
        <end position="469"/>
    </location>
</feature>
<dbReference type="EMBL" id="JADGKB010000061">
    <property type="protein sequence ID" value="KAJ3255730.1"/>
    <property type="molecule type" value="Genomic_DNA"/>
</dbReference>
<dbReference type="Pfam" id="PF00083">
    <property type="entry name" value="Sugar_tr"/>
    <property type="match status" value="2"/>
</dbReference>
<evidence type="ECO:0000256" key="3">
    <source>
        <dbReference type="ARBA" id="ARBA00022989"/>
    </source>
</evidence>
<sequence>MKETTEDKLLANEQDIENLHETSSLKEGFDIPTVLLAGTGFMIDAYDIFVISILLPLIYQTYYPSETRPYISTFASDYPVVDGLLKVCTHVGNIIGQIGFGIAGDVFGRNKVYGIEMMIVLVSTIGCTLAASSVRTFSILPVLGFWRVLMGIGMGGDYPQSATITAERAGPKYRGMMVSAVFSMQGIGILLGSIVTITTMLFLRDDIIKDFYNLDYVWRIVLLFSIIPSAIVLYFRLTLKESKAYTRIKRADSNDTCHKIIDFREWISDKRNSIRLFSCAYCWFALDIAWYGLSLNQPLILSLIGFGGHDGYRSAFDKYYELALGGLIISLLGTVPGYWMTVALIEKMGRKYIQCLGFIVIGTCLTILALFWNIIKESAALFVLVFTISQFFFNFGPNVTTFVIPSELFPTRFRSRCHGISAASGKVGAIVGVALVNPYFEHYPSLVLALYALIMFSGFFVTLLLPETKGEFIDEYDQ</sequence>
<dbReference type="InterPro" id="IPR005829">
    <property type="entry name" value="Sugar_transporter_CS"/>
</dbReference>
<reference evidence="7" key="1">
    <citation type="submission" date="2020-05" db="EMBL/GenBank/DDBJ databases">
        <title>Phylogenomic resolution of chytrid fungi.</title>
        <authorList>
            <person name="Stajich J.E."/>
            <person name="Amses K."/>
            <person name="Simmons R."/>
            <person name="Seto K."/>
            <person name="Myers J."/>
            <person name="Bonds A."/>
            <person name="Quandt C.A."/>
            <person name="Barry K."/>
            <person name="Liu P."/>
            <person name="Grigoriev I."/>
            <person name="Longcore J.E."/>
            <person name="James T.Y."/>
        </authorList>
    </citation>
    <scope>NUCLEOTIDE SEQUENCE</scope>
    <source>
        <strain evidence="7">PLAUS21</strain>
    </source>
</reference>
<feature type="transmembrane region" description="Helical" evidence="5">
    <location>
        <begin position="112"/>
        <end position="131"/>
    </location>
</feature>
<dbReference type="PROSITE" id="PS00216">
    <property type="entry name" value="SUGAR_TRANSPORT_1"/>
    <property type="match status" value="1"/>
</dbReference>
<dbReference type="GO" id="GO:0016020">
    <property type="term" value="C:membrane"/>
    <property type="evidence" value="ECO:0007669"/>
    <property type="project" value="UniProtKB-SubCell"/>
</dbReference>
<dbReference type="PROSITE" id="PS00217">
    <property type="entry name" value="SUGAR_TRANSPORT_2"/>
    <property type="match status" value="1"/>
</dbReference>
<keyword evidence="3 5" id="KW-1133">Transmembrane helix</keyword>